<comment type="caution">
    <text evidence="5">The sequence shown here is derived from an EMBL/GenBank/DDBJ whole genome shotgun (WGS) entry which is preliminary data.</text>
</comment>
<name>A0A5M4B2E0_9BACT</name>
<dbReference type="InterPro" id="IPR017850">
    <property type="entry name" value="Alkaline_phosphatase_core_sf"/>
</dbReference>
<feature type="chain" id="PRO_5024418432" description="Sulfatase N-terminal domain-containing protein" evidence="3">
    <location>
        <begin position="23"/>
        <end position="563"/>
    </location>
</feature>
<evidence type="ECO:0000256" key="2">
    <source>
        <dbReference type="ARBA" id="ARBA00022801"/>
    </source>
</evidence>
<dbReference type="OrthoDB" id="9765065at2"/>
<organism evidence="5 6">
    <name type="scientific">Prolixibacter bellariivorans</name>
    <dbReference type="NCBI Taxonomy" id="314319"/>
    <lineage>
        <taxon>Bacteria</taxon>
        <taxon>Pseudomonadati</taxon>
        <taxon>Bacteroidota</taxon>
        <taxon>Bacteroidia</taxon>
        <taxon>Marinilabiliales</taxon>
        <taxon>Prolixibacteraceae</taxon>
        <taxon>Prolixibacter</taxon>
    </lineage>
</organism>
<sequence length="563" mass="63690">MSVKILPAIIGLTGIVSTSAHAEIPQQKSNDTHYNILWLSCEDINPGLGCYGATGVKTPNLDRLAAEGIRYTHVYSTVGVCAPSRSSIITGMYPVSIGTQNMRTGPHWAYRPAEKETYETYWGVRDVRGRNVPQYAAVLPEDVRCFPEYLRAAGYFCTNNAKTDYQFNAPITAWDECNHQAHWRNRPDGKPFFSVFNFEVTHESRIWLKKDDPMLADTAAVRIPAYYPDIPVVRKDVSRNYSNIMELDQQIGAFLDSLKKDGLLDKTIIVFWSDHGGPLLRQKRDVGNAGLHVPLIIRFPDKRMAGTVDDRLVSLMDLGPTTLSLVGIKPPAYMQGKPFLGEYAVEKPHEYIFGSADRFDEAVDMRRSVIDGRFVYIRNFYPELPLIFRNKYREQIDMTRDLIEMSRLGELHGDAAYIWKPTKPAEELYDLSTDPDEVHNLAGNPEYEAKLKELRKALSHWQLEVADKGFIPERDLVEMMWPGGIQPVTQPVSFHPDNKSQLVLSSETPGASIAYQSGDSIGTKHWSLYHKPVKMTPGKQIRAVAIRIGYRQSGETTFMVPEK</sequence>
<reference evidence="5 6" key="1">
    <citation type="submission" date="2019-10" db="EMBL/GenBank/DDBJ databases">
        <title>Prolixibacter strains distinguished by the presence of nitrate reductase genes were adept at nitrate-dependent anaerobic corrosion of metallic iron and carbon steel.</title>
        <authorList>
            <person name="Iino T."/>
            <person name="Shono N."/>
            <person name="Ito K."/>
            <person name="Nakamura R."/>
            <person name="Sueoka K."/>
            <person name="Harayama S."/>
            <person name="Ohkuma M."/>
        </authorList>
    </citation>
    <scope>NUCLEOTIDE SEQUENCE [LARGE SCALE GENOMIC DNA]</scope>
    <source>
        <strain evidence="5 6">JCM 13498</strain>
    </source>
</reference>
<keyword evidence="6" id="KW-1185">Reference proteome</keyword>
<dbReference type="AlphaFoldDB" id="A0A5M4B2E0"/>
<evidence type="ECO:0000256" key="3">
    <source>
        <dbReference type="SAM" id="SignalP"/>
    </source>
</evidence>
<comment type="similarity">
    <text evidence="1">Belongs to the sulfatase family.</text>
</comment>
<dbReference type="SUPFAM" id="SSF53649">
    <property type="entry name" value="Alkaline phosphatase-like"/>
    <property type="match status" value="1"/>
</dbReference>
<dbReference type="CDD" id="cd16027">
    <property type="entry name" value="SGSH"/>
    <property type="match status" value="1"/>
</dbReference>
<keyword evidence="2" id="KW-0378">Hydrolase</keyword>
<dbReference type="GO" id="GO:0016787">
    <property type="term" value="F:hydrolase activity"/>
    <property type="evidence" value="ECO:0007669"/>
    <property type="project" value="UniProtKB-KW"/>
</dbReference>
<evidence type="ECO:0000259" key="4">
    <source>
        <dbReference type="Pfam" id="PF00884"/>
    </source>
</evidence>
<dbReference type="Pfam" id="PF00884">
    <property type="entry name" value="Sulfatase"/>
    <property type="match status" value="1"/>
</dbReference>
<dbReference type="InterPro" id="IPR024607">
    <property type="entry name" value="Sulfatase_CS"/>
</dbReference>
<accession>A0A5M4B2E0</accession>
<feature type="domain" description="Sulfatase N-terminal" evidence="4">
    <location>
        <begin position="35"/>
        <end position="328"/>
    </location>
</feature>
<evidence type="ECO:0000313" key="6">
    <source>
        <dbReference type="Proteomes" id="UP000391834"/>
    </source>
</evidence>
<dbReference type="InterPro" id="IPR052701">
    <property type="entry name" value="GAG_Ulvan_Degrading_Sulfatases"/>
</dbReference>
<dbReference type="PANTHER" id="PTHR43751">
    <property type="entry name" value="SULFATASE"/>
    <property type="match status" value="1"/>
</dbReference>
<evidence type="ECO:0000256" key="1">
    <source>
        <dbReference type="ARBA" id="ARBA00008779"/>
    </source>
</evidence>
<dbReference type="RefSeq" id="WP_036984504.1">
    <property type="nucleotide sequence ID" value="NZ_BLAX01000001.1"/>
</dbReference>
<evidence type="ECO:0000313" key="5">
    <source>
        <dbReference type="EMBL" id="GET33817.1"/>
    </source>
</evidence>
<proteinExistence type="inferred from homology"/>
<keyword evidence="3" id="KW-0732">Signal</keyword>
<protein>
    <recommendedName>
        <fullName evidence="4">Sulfatase N-terminal domain-containing protein</fullName>
    </recommendedName>
</protein>
<feature type="signal peptide" evidence="3">
    <location>
        <begin position="1"/>
        <end position="22"/>
    </location>
</feature>
<dbReference type="InterPro" id="IPR000917">
    <property type="entry name" value="Sulfatase_N"/>
</dbReference>
<dbReference type="Proteomes" id="UP000391834">
    <property type="component" value="Unassembled WGS sequence"/>
</dbReference>
<gene>
    <name evidence="5" type="ORF">PbJCM13498_26800</name>
</gene>
<dbReference type="PANTHER" id="PTHR43751:SF1">
    <property type="entry name" value="SULFATASE ATSG-RELATED"/>
    <property type="match status" value="1"/>
</dbReference>
<dbReference type="EMBL" id="BLAX01000001">
    <property type="protein sequence ID" value="GET33817.1"/>
    <property type="molecule type" value="Genomic_DNA"/>
</dbReference>
<dbReference type="PROSITE" id="PS00523">
    <property type="entry name" value="SULFATASE_1"/>
    <property type="match status" value="1"/>
</dbReference>
<dbReference type="Gene3D" id="3.40.720.10">
    <property type="entry name" value="Alkaline Phosphatase, subunit A"/>
    <property type="match status" value="1"/>
</dbReference>